<dbReference type="STRING" id="418985.A0A1V9XKW0"/>
<sequence length="184" mass="20167">MDGRQLSLGALRGVPMVATSPVRHEPGQGPLGQALDIHSYQAPWKTLSDYAVNHPDSDLDPNSPQFRQLVNQSEWTMERSLLRYLRSPGSVVQSWVKVRIWTGSIFANELDFVHFLSGRMASDQKLIATKVALSGYGGSVSGVCGHQQHETRQIKLGGSKEDDQTSGKKIPPEGGGGPRFMQQL</sequence>
<reference evidence="2 3" key="1">
    <citation type="journal article" date="2017" name="Gigascience">
        <title>Draft genome of the honey bee ectoparasitic mite, Tropilaelaps mercedesae, is shaped by the parasitic life history.</title>
        <authorList>
            <person name="Dong X."/>
            <person name="Armstrong S.D."/>
            <person name="Xia D."/>
            <person name="Makepeace B.L."/>
            <person name="Darby A.C."/>
            <person name="Kadowaki T."/>
        </authorList>
    </citation>
    <scope>NUCLEOTIDE SEQUENCE [LARGE SCALE GENOMIC DNA]</scope>
    <source>
        <strain evidence="2">Wuxi-XJTLU</strain>
    </source>
</reference>
<dbReference type="AlphaFoldDB" id="A0A1V9XKW0"/>
<feature type="region of interest" description="Disordered" evidence="1">
    <location>
        <begin position="147"/>
        <end position="184"/>
    </location>
</feature>
<name>A0A1V9XKW0_9ACAR</name>
<evidence type="ECO:0000313" key="2">
    <source>
        <dbReference type="EMBL" id="OQR74071.1"/>
    </source>
</evidence>
<protein>
    <submittedName>
        <fullName evidence="2">Insulin enhancer protein ISL-1-like</fullName>
    </submittedName>
</protein>
<dbReference type="EMBL" id="MNPL01008779">
    <property type="protein sequence ID" value="OQR74071.1"/>
    <property type="molecule type" value="Genomic_DNA"/>
</dbReference>
<comment type="caution">
    <text evidence="2">The sequence shown here is derived from an EMBL/GenBank/DDBJ whole genome shotgun (WGS) entry which is preliminary data.</text>
</comment>
<proteinExistence type="predicted"/>
<gene>
    <name evidence="2" type="ORF">BIW11_09328</name>
</gene>
<keyword evidence="3" id="KW-1185">Reference proteome</keyword>
<evidence type="ECO:0000313" key="3">
    <source>
        <dbReference type="Proteomes" id="UP000192247"/>
    </source>
</evidence>
<dbReference type="OrthoDB" id="125004at2759"/>
<organism evidence="2 3">
    <name type="scientific">Tropilaelaps mercedesae</name>
    <dbReference type="NCBI Taxonomy" id="418985"/>
    <lineage>
        <taxon>Eukaryota</taxon>
        <taxon>Metazoa</taxon>
        <taxon>Ecdysozoa</taxon>
        <taxon>Arthropoda</taxon>
        <taxon>Chelicerata</taxon>
        <taxon>Arachnida</taxon>
        <taxon>Acari</taxon>
        <taxon>Parasitiformes</taxon>
        <taxon>Mesostigmata</taxon>
        <taxon>Gamasina</taxon>
        <taxon>Dermanyssoidea</taxon>
        <taxon>Laelapidae</taxon>
        <taxon>Tropilaelaps</taxon>
    </lineage>
</organism>
<evidence type="ECO:0000256" key="1">
    <source>
        <dbReference type="SAM" id="MobiDB-lite"/>
    </source>
</evidence>
<dbReference type="InParanoid" id="A0A1V9XKW0"/>
<feature type="compositionally biased region" description="Basic and acidic residues" evidence="1">
    <location>
        <begin position="147"/>
        <end position="166"/>
    </location>
</feature>
<dbReference type="Proteomes" id="UP000192247">
    <property type="component" value="Unassembled WGS sequence"/>
</dbReference>
<accession>A0A1V9XKW0</accession>